<organism evidence="2 3">
    <name type="scientific">Amycolatopsis vancoresmycina DSM 44592</name>
    <dbReference type="NCBI Taxonomy" id="1292037"/>
    <lineage>
        <taxon>Bacteria</taxon>
        <taxon>Bacillati</taxon>
        <taxon>Actinomycetota</taxon>
        <taxon>Actinomycetes</taxon>
        <taxon>Pseudonocardiales</taxon>
        <taxon>Pseudonocardiaceae</taxon>
        <taxon>Amycolatopsis</taxon>
    </lineage>
</organism>
<evidence type="ECO:0000313" key="2">
    <source>
        <dbReference type="EMBL" id="EOD63831.1"/>
    </source>
</evidence>
<dbReference type="AlphaFoldDB" id="R1HTZ4"/>
<sequence length="81" mass="8406">MNAASYTYRLGDQVLVTEPVNPRSTSGSVNSCRDPMTVNTRATNIVGRIIGTLTDHAVRTPPAPSARAASSTSRGTACSAV</sequence>
<keyword evidence="3" id="KW-1185">Reference proteome</keyword>
<proteinExistence type="predicted"/>
<protein>
    <submittedName>
        <fullName evidence="2">Uncharacterized protein</fullName>
    </submittedName>
</protein>
<comment type="caution">
    <text evidence="2">The sequence shown here is derived from an EMBL/GenBank/DDBJ whole genome shotgun (WGS) entry which is preliminary data.</text>
</comment>
<evidence type="ECO:0000313" key="3">
    <source>
        <dbReference type="Proteomes" id="UP000014139"/>
    </source>
</evidence>
<name>R1HTZ4_9PSEU</name>
<reference evidence="2 3" key="1">
    <citation type="submission" date="2013-02" db="EMBL/GenBank/DDBJ databases">
        <title>Draft genome sequence of Amycolatopsis vancoresmycina strain DSM 44592T.</title>
        <authorList>
            <person name="Kumar S."/>
            <person name="Kaur N."/>
            <person name="Kaur C."/>
            <person name="Raghava G.P.S."/>
            <person name="Mayilraj S."/>
        </authorList>
    </citation>
    <scope>NUCLEOTIDE SEQUENCE [LARGE SCALE GENOMIC DNA]</scope>
    <source>
        <strain evidence="2 3">DSM 44592</strain>
    </source>
</reference>
<dbReference type="Proteomes" id="UP000014139">
    <property type="component" value="Unassembled WGS sequence"/>
</dbReference>
<evidence type="ECO:0000256" key="1">
    <source>
        <dbReference type="SAM" id="MobiDB-lite"/>
    </source>
</evidence>
<gene>
    <name evidence="2" type="ORF">H480_34971</name>
</gene>
<feature type="compositionally biased region" description="Low complexity" evidence="1">
    <location>
        <begin position="65"/>
        <end position="81"/>
    </location>
</feature>
<accession>R1HTZ4</accession>
<dbReference type="EMBL" id="AOUO01000585">
    <property type="protein sequence ID" value="EOD63831.1"/>
    <property type="molecule type" value="Genomic_DNA"/>
</dbReference>
<feature type="region of interest" description="Disordered" evidence="1">
    <location>
        <begin position="56"/>
        <end position="81"/>
    </location>
</feature>